<accession>A0A2H9THD7</accession>
<dbReference type="GO" id="GO:0005743">
    <property type="term" value="C:mitochondrial inner membrane"/>
    <property type="evidence" value="ECO:0007669"/>
    <property type="project" value="UniProtKB-SubCell"/>
</dbReference>
<name>A0A2H9THD7_9FUNG</name>
<keyword evidence="2" id="KW-0813">Transport</keyword>
<comment type="function">
    <text evidence="2">Accessory subunit of the mitochondrial membrane respiratory chain NADH dehydrogenase (Complex I), that is believed not to be involved in catalysis. Complex I functions in the transfer of electrons from NADH to the respiratory chain. The immediate electron acceptor for the enzyme is believed to be ubiquinone.</text>
</comment>
<dbReference type="EMBL" id="MTSL01000190">
    <property type="protein sequence ID" value="PJF17135.1"/>
    <property type="molecule type" value="Genomic_DNA"/>
</dbReference>
<reference evidence="3 4" key="1">
    <citation type="submission" date="2016-10" db="EMBL/GenBank/DDBJ databases">
        <title>The genome of Paramicrosporidium saccamoebae is the missing link in understanding Cryptomycota and Microsporidia evolution.</title>
        <authorList>
            <person name="Quandt C.A."/>
            <person name="Beaudet D."/>
            <person name="Corsaro D."/>
            <person name="Michel R."/>
            <person name="Corradi N."/>
            <person name="James T."/>
        </authorList>
    </citation>
    <scope>NUCLEOTIDE SEQUENCE [LARGE SCALE GENOMIC DNA]</scope>
    <source>
        <strain evidence="3 4">KSL3</strain>
    </source>
</reference>
<dbReference type="GO" id="GO:0045271">
    <property type="term" value="C:respiratory chain complex I"/>
    <property type="evidence" value="ECO:0007669"/>
    <property type="project" value="InterPro"/>
</dbReference>
<evidence type="ECO:0000256" key="1">
    <source>
        <dbReference type="ARBA" id="ARBA00007355"/>
    </source>
</evidence>
<keyword evidence="2" id="KW-0496">Mitochondrion</keyword>
<comment type="similarity">
    <text evidence="1 2">Belongs to the complex I NDUFA12 subunit family.</text>
</comment>
<comment type="subcellular location">
    <subcellularLocation>
        <location evidence="2">Mitochondrion inner membrane</location>
        <topology evidence="2">Peripheral membrane protein</topology>
        <orientation evidence="2">Matrix side</orientation>
    </subcellularLocation>
</comment>
<comment type="caution">
    <text evidence="3">The sequence shown here is derived from an EMBL/GenBank/DDBJ whole genome shotgun (WGS) entry which is preliminary data.</text>
</comment>
<dbReference type="InterPro" id="IPR007763">
    <property type="entry name" value="NDUFA12"/>
</dbReference>
<proteinExistence type="inferred from homology"/>
<keyword evidence="2" id="KW-0999">Mitochondrion inner membrane</keyword>
<keyword evidence="2" id="KW-0679">Respiratory chain</keyword>
<protein>
    <recommendedName>
        <fullName evidence="2">NADH dehydrogenase [ubiquinone] 1 alpha subcomplex subunit</fullName>
    </recommendedName>
</protein>
<sequence length="72" mass="8710">MGQGWSNARRTLVGKDVFGNRYYEQVVEGKRRRWFKPPGMMARPMDYDVDRVPANWRSWLTFQRPDVRDMED</sequence>
<keyword evidence="2" id="KW-0472">Membrane</keyword>
<dbReference type="PANTHER" id="PTHR12910">
    <property type="entry name" value="NADH-UBIQUINONE OXIDOREDUCTASE SUBUNIT B17.2"/>
    <property type="match status" value="1"/>
</dbReference>
<evidence type="ECO:0000313" key="4">
    <source>
        <dbReference type="Proteomes" id="UP000240830"/>
    </source>
</evidence>
<dbReference type="AlphaFoldDB" id="A0A2H9THD7"/>
<gene>
    <name evidence="3" type="ORF">PSACC_03073</name>
</gene>
<dbReference type="OrthoDB" id="274641at2759"/>
<keyword evidence="2" id="KW-0249">Electron transport</keyword>
<keyword evidence="4" id="KW-1185">Reference proteome</keyword>
<dbReference type="Pfam" id="PF05071">
    <property type="entry name" value="NDUFA12"/>
    <property type="match status" value="1"/>
</dbReference>
<evidence type="ECO:0000256" key="2">
    <source>
        <dbReference type="RuleBase" id="RU363103"/>
    </source>
</evidence>
<evidence type="ECO:0000313" key="3">
    <source>
        <dbReference type="EMBL" id="PJF17135.1"/>
    </source>
</evidence>
<dbReference type="Proteomes" id="UP000240830">
    <property type="component" value="Unassembled WGS sequence"/>
</dbReference>
<organism evidence="3 4">
    <name type="scientific">Paramicrosporidium saccamoebae</name>
    <dbReference type="NCBI Taxonomy" id="1246581"/>
    <lineage>
        <taxon>Eukaryota</taxon>
        <taxon>Fungi</taxon>
        <taxon>Fungi incertae sedis</taxon>
        <taxon>Cryptomycota</taxon>
        <taxon>Cryptomycota incertae sedis</taxon>
        <taxon>Paramicrosporidium</taxon>
    </lineage>
</organism>